<organism evidence="2 3">
    <name type="scientific">Aspergillus sergii</name>
    <dbReference type="NCBI Taxonomy" id="1034303"/>
    <lineage>
        <taxon>Eukaryota</taxon>
        <taxon>Fungi</taxon>
        <taxon>Dikarya</taxon>
        <taxon>Ascomycota</taxon>
        <taxon>Pezizomycotina</taxon>
        <taxon>Eurotiomycetes</taxon>
        <taxon>Eurotiomycetidae</taxon>
        <taxon>Eurotiales</taxon>
        <taxon>Aspergillaceae</taxon>
        <taxon>Aspergillus</taxon>
        <taxon>Aspergillus subgen. Circumdati</taxon>
    </lineage>
</organism>
<reference evidence="3" key="1">
    <citation type="submission" date="2019-04" db="EMBL/GenBank/DDBJ databases">
        <title>Friends and foes A comparative genomics studyof 23 Aspergillus species from section Flavi.</title>
        <authorList>
            <consortium name="DOE Joint Genome Institute"/>
            <person name="Kjaerbolling I."/>
            <person name="Vesth T."/>
            <person name="Frisvad J.C."/>
            <person name="Nybo J.L."/>
            <person name="Theobald S."/>
            <person name="Kildgaard S."/>
            <person name="Isbrandt T."/>
            <person name="Kuo A."/>
            <person name="Sato A."/>
            <person name="Lyhne E.K."/>
            <person name="Kogle M.E."/>
            <person name="Wiebenga A."/>
            <person name="Kun R.S."/>
            <person name="Lubbers R.J."/>
            <person name="Makela M.R."/>
            <person name="Barry K."/>
            <person name="Chovatia M."/>
            <person name="Clum A."/>
            <person name="Daum C."/>
            <person name="Haridas S."/>
            <person name="He G."/>
            <person name="LaButti K."/>
            <person name="Lipzen A."/>
            <person name="Mondo S."/>
            <person name="Riley R."/>
            <person name="Salamov A."/>
            <person name="Simmons B.A."/>
            <person name="Magnuson J.K."/>
            <person name="Henrissat B."/>
            <person name="Mortensen U.H."/>
            <person name="Larsen T.O."/>
            <person name="Devries R.P."/>
            <person name="Grigoriev I.V."/>
            <person name="Machida M."/>
            <person name="Baker S.E."/>
            <person name="Andersen M.R."/>
        </authorList>
    </citation>
    <scope>NUCLEOTIDE SEQUENCE [LARGE SCALE GENOMIC DNA]</scope>
    <source>
        <strain evidence="3">CBS 130017</strain>
    </source>
</reference>
<evidence type="ECO:0000313" key="3">
    <source>
        <dbReference type="Proteomes" id="UP000325945"/>
    </source>
</evidence>
<keyword evidence="3" id="KW-1185">Reference proteome</keyword>
<proteinExistence type="predicted"/>
<evidence type="ECO:0000256" key="1">
    <source>
        <dbReference type="SAM" id="MobiDB-lite"/>
    </source>
</evidence>
<evidence type="ECO:0000313" key="2">
    <source>
        <dbReference type="EMBL" id="KAE8330821.1"/>
    </source>
</evidence>
<feature type="region of interest" description="Disordered" evidence="1">
    <location>
        <begin position="53"/>
        <end position="73"/>
    </location>
</feature>
<protein>
    <submittedName>
        <fullName evidence="2">Uncharacterized protein</fullName>
    </submittedName>
</protein>
<name>A0A5N6XC60_9EURO</name>
<gene>
    <name evidence="2" type="ORF">BDV39DRAFT_22448</name>
</gene>
<accession>A0A5N6XC60</accession>
<sequence length="73" mass="8283">MKVIWDECQFISSAVSYTFQLHRQCKGGMCKNTPPDPASAVITHHHLSAEKFKIPIDSNRRDDQSDGRLSVRP</sequence>
<dbReference type="AlphaFoldDB" id="A0A5N6XC60"/>
<feature type="compositionally biased region" description="Basic and acidic residues" evidence="1">
    <location>
        <begin position="53"/>
        <end position="66"/>
    </location>
</feature>
<dbReference type="Proteomes" id="UP000325945">
    <property type="component" value="Unassembled WGS sequence"/>
</dbReference>
<dbReference type="EMBL" id="ML741772">
    <property type="protein sequence ID" value="KAE8330821.1"/>
    <property type="molecule type" value="Genomic_DNA"/>
</dbReference>